<feature type="transmembrane region" description="Helical" evidence="8">
    <location>
        <begin position="265"/>
        <end position="284"/>
    </location>
</feature>
<dbReference type="STRING" id="540747.SAMN04488031_10331"/>
<protein>
    <submittedName>
        <fullName evidence="11">Ammonium transporter</fullName>
    </submittedName>
</protein>
<dbReference type="Pfam" id="PF00909">
    <property type="entry name" value="Ammonium_transp"/>
    <property type="match status" value="1"/>
</dbReference>
<evidence type="ECO:0000259" key="10">
    <source>
        <dbReference type="Pfam" id="PF00909"/>
    </source>
</evidence>
<evidence type="ECO:0000313" key="11">
    <source>
        <dbReference type="EMBL" id="KRS19276.1"/>
    </source>
</evidence>
<feature type="transmembrane region" description="Helical" evidence="8">
    <location>
        <begin position="228"/>
        <end position="245"/>
    </location>
</feature>
<dbReference type="InterPro" id="IPR018047">
    <property type="entry name" value="Ammonium_transpt_CS"/>
</dbReference>
<name>A0A0T5PDY7_9RHOB</name>
<accession>A0A0T5PDY7</accession>
<keyword evidence="7" id="KW-0924">Ammonia transport</keyword>
<dbReference type="GO" id="GO:0016020">
    <property type="term" value="C:membrane"/>
    <property type="evidence" value="ECO:0007669"/>
    <property type="project" value="UniProtKB-SubCell"/>
</dbReference>
<feature type="transmembrane region" description="Helical" evidence="8">
    <location>
        <begin position="372"/>
        <end position="397"/>
    </location>
</feature>
<dbReference type="PANTHER" id="PTHR11730:SF62">
    <property type="entry name" value="AMMONIUM TRANSPORTER SLL1017-RELATED"/>
    <property type="match status" value="1"/>
</dbReference>
<keyword evidence="9" id="KW-0732">Signal</keyword>
<dbReference type="Proteomes" id="UP000051401">
    <property type="component" value="Unassembled WGS sequence"/>
</dbReference>
<evidence type="ECO:0000256" key="3">
    <source>
        <dbReference type="ARBA" id="ARBA00022448"/>
    </source>
</evidence>
<feature type="transmembrane region" description="Helical" evidence="8">
    <location>
        <begin position="316"/>
        <end position="338"/>
    </location>
</feature>
<evidence type="ECO:0000256" key="7">
    <source>
        <dbReference type="ARBA" id="ARBA00023177"/>
    </source>
</evidence>
<dbReference type="AlphaFoldDB" id="A0A0T5PDY7"/>
<dbReference type="InterPro" id="IPR024041">
    <property type="entry name" value="NH4_transpt_AmtB-like_dom"/>
</dbReference>
<evidence type="ECO:0000256" key="9">
    <source>
        <dbReference type="SAM" id="SignalP"/>
    </source>
</evidence>
<dbReference type="GO" id="GO:0097272">
    <property type="term" value="P:ammonium homeostasis"/>
    <property type="evidence" value="ECO:0007669"/>
    <property type="project" value="TreeGrafter"/>
</dbReference>
<feature type="transmembrane region" description="Helical" evidence="8">
    <location>
        <begin position="191"/>
        <end position="208"/>
    </location>
</feature>
<keyword evidence="3" id="KW-0813">Transport</keyword>
<feature type="transmembrane region" description="Helical" evidence="8">
    <location>
        <begin position="41"/>
        <end position="62"/>
    </location>
</feature>
<gene>
    <name evidence="11" type="ORF">XM52_06000</name>
</gene>
<proteinExistence type="inferred from homology"/>
<feature type="transmembrane region" description="Helical" evidence="8">
    <location>
        <begin position="74"/>
        <end position="95"/>
    </location>
</feature>
<evidence type="ECO:0000256" key="5">
    <source>
        <dbReference type="ARBA" id="ARBA00022989"/>
    </source>
</evidence>
<feature type="transmembrane region" description="Helical" evidence="8">
    <location>
        <begin position="345"/>
        <end position="366"/>
    </location>
</feature>
<reference evidence="11 12" key="1">
    <citation type="submission" date="2015-04" db="EMBL/GenBank/DDBJ databases">
        <title>The draft genome sequence of Roseovarius indicus B108T.</title>
        <authorList>
            <person name="Li G."/>
            <person name="Lai Q."/>
            <person name="Shao Z."/>
            <person name="Yan P."/>
        </authorList>
    </citation>
    <scope>NUCLEOTIDE SEQUENCE [LARGE SCALE GENOMIC DNA]</scope>
    <source>
        <strain evidence="11 12">B108</strain>
    </source>
</reference>
<evidence type="ECO:0000256" key="8">
    <source>
        <dbReference type="SAM" id="Phobius"/>
    </source>
</evidence>
<feature type="transmembrane region" description="Helical" evidence="8">
    <location>
        <begin position="115"/>
        <end position="138"/>
    </location>
</feature>
<dbReference type="Gene3D" id="1.10.3430.10">
    <property type="entry name" value="Ammonium transporter AmtB like domains"/>
    <property type="match status" value="1"/>
</dbReference>
<feature type="signal peptide" evidence="9">
    <location>
        <begin position="1"/>
        <end position="24"/>
    </location>
</feature>
<dbReference type="GO" id="GO:0008519">
    <property type="term" value="F:ammonium channel activity"/>
    <property type="evidence" value="ECO:0007669"/>
    <property type="project" value="InterPro"/>
</dbReference>
<evidence type="ECO:0000313" key="12">
    <source>
        <dbReference type="Proteomes" id="UP000051401"/>
    </source>
</evidence>
<comment type="subcellular location">
    <subcellularLocation>
        <location evidence="1">Membrane</location>
        <topology evidence="1">Multi-pass membrane protein</topology>
    </subcellularLocation>
</comment>
<sequence>MPRAGLRVCAVACTGLMLSAQPGAAEIPAETAYVLNSLSFLYHGMLVFFMATGFSMLEGGLVRTKSVSTILLKNVILIAVAMIGFYLVGYNLMFYNVDGGYWGTPRAWSPDQTDALSQGAAPASIWLFQTLFAVTAVSIISGTLAERMRLLPFFVFVAFMSCVLYPVQGAWGWGGGWLAEMGFLDFAGGTHVHSAAGWAALTGAIVLGPRRSRFADSGEVRPMAASSLPLVTLGTMILWLGWLGFNGGSQGSMDSVADVIAIANIYVNTLMATCGGIVATAALLQLLRRKIDLTMVLNGALAGLVSITAGPDTSGIVGALLIGAVGGCLMLWTTHLLLRLRIDDVIGAIPVHLACGIWGTLVVSLHHPEGDIRVQLIGVAAVAVFCVTASVVVWIGLRRFMRLRLSQGEEAIGIDRVETGALAYPEFATRSVLPGD</sequence>
<comment type="similarity">
    <text evidence="2">Belongs to the ammonia transporter channel (TC 1.A.11.2) family.</text>
</comment>
<dbReference type="PATRIC" id="fig|540747.5.peg.2784"/>
<evidence type="ECO:0000256" key="4">
    <source>
        <dbReference type="ARBA" id="ARBA00022692"/>
    </source>
</evidence>
<feature type="transmembrane region" description="Helical" evidence="8">
    <location>
        <begin position="150"/>
        <end position="171"/>
    </location>
</feature>
<keyword evidence="12" id="KW-1185">Reference proteome</keyword>
<organism evidence="11 12">
    <name type="scientific">Roseovarius indicus</name>
    <dbReference type="NCBI Taxonomy" id="540747"/>
    <lineage>
        <taxon>Bacteria</taxon>
        <taxon>Pseudomonadati</taxon>
        <taxon>Pseudomonadota</taxon>
        <taxon>Alphaproteobacteria</taxon>
        <taxon>Rhodobacterales</taxon>
        <taxon>Roseobacteraceae</taxon>
        <taxon>Roseovarius</taxon>
    </lineage>
</organism>
<dbReference type="SUPFAM" id="SSF111352">
    <property type="entry name" value="Ammonium transporter"/>
    <property type="match status" value="1"/>
</dbReference>
<dbReference type="PANTHER" id="PTHR11730">
    <property type="entry name" value="AMMONIUM TRANSPORTER"/>
    <property type="match status" value="1"/>
</dbReference>
<feature type="chain" id="PRO_5006664546" evidence="9">
    <location>
        <begin position="25"/>
        <end position="436"/>
    </location>
</feature>
<feature type="transmembrane region" description="Helical" evidence="8">
    <location>
        <begin position="291"/>
        <end position="310"/>
    </location>
</feature>
<dbReference type="PROSITE" id="PS01219">
    <property type="entry name" value="AMMONIUM_TRANSP"/>
    <property type="match status" value="1"/>
</dbReference>
<keyword evidence="5 8" id="KW-1133">Transmembrane helix</keyword>
<keyword evidence="6 8" id="KW-0472">Membrane</keyword>
<comment type="caution">
    <text evidence="11">The sequence shown here is derived from an EMBL/GenBank/DDBJ whole genome shotgun (WGS) entry which is preliminary data.</text>
</comment>
<dbReference type="EMBL" id="LAXI01000002">
    <property type="protein sequence ID" value="KRS19276.1"/>
    <property type="molecule type" value="Genomic_DNA"/>
</dbReference>
<evidence type="ECO:0000256" key="1">
    <source>
        <dbReference type="ARBA" id="ARBA00004141"/>
    </source>
</evidence>
<feature type="domain" description="Ammonium transporter AmtB-like" evidence="10">
    <location>
        <begin position="41"/>
        <end position="424"/>
    </location>
</feature>
<evidence type="ECO:0000256" key="2">
    <source>
        <dbReference type="ARBA" id="ARBA00005887"/>
    </source>
</evidence>
<evidence type="ECO:0000256" key="6">
    <source>
        <dbReference type="ARBA" id="ARBA00023136"/>
    </source>
</evidence>
<keyword evidence="4 8" id="KW-0812">Transmembrane</keyword>
<dbReference type="InterPro" id="IPR029020">
    <property type="entry name" value="Ammonium/urea_transptr"/>
</dbReference>